<dbReference type="InterPro" id="IPR000160">
    <property type="entry name" value="GGDEF_dom"/>
</dbReference>
<evidence type="ECO:0000313" key="8">
    <source>
        <dbReference type="Proteomes" id="UP000316905"/>
    </source>
</evidence>
<dbReference type="InterPro" id="IPR007892">
    <property type="entry name" value="CHASE4"/>
</dbReference>
<name>A0A562Q6U1_9PSED</name>
<dbReference type="SUPFAM" id="SSF141868">
    <property type="entry name" value="EAL domain-like"/>
    <property type="match status" value="1"/>
</dbReference>
<dbReference type="AlphaFoldDB" id="A0A562Q6U1"/>
<dbReference type="InterPro" id="IPR035965">
    <property type="entry name" value="PAS-like_dom_sf"/>
</dbReference>
<dbReference type="InterPro" id="IPR043128">
    <property type="entry name" value="Rev_trsase/Diguanyl_cyclase"/>
</dbReference>
<evidence type="ECO:0000259" key="5">
    <source>
        <dbReference type="PROSITE" id="PS50883"/>
    </source>
</evidence>
<dbReference type="Gene3D" id="3.30.450.20">
    <property type="entry name" value="PAS domain"/>
    <property type="match status" value="1"/>
</dbReference>
<dbReference type="GO" id="GO:0071111">
    <property type="term" value="F:cyclic-guanylate-specific phosphodiesterase activity"/>
    <property type="evidence" value="ECO:0007669"/>
    <property type="project" value="UniProtKB-EC"/>
</dbReference>
<evidence type="ECO:0000259" key="4">
    <source>
        <dbReference type="PROSITE" id="PS50112"/>
    </source>
</evidence>
<dbReference type="NCBIfam" id="TIGR00254">
    <property type="entry name" value="GGDEF"/>
    <property type="match status" value="1"/>
</dbReference>
<dbReference type="PROSITE" id="PS50883">
    <property type="entry name" value="EAL"/>
    <property type="match status" value="1"/>
</dbReference>
<keyword evidence="3" id="KW-1133">Transmembrane helix</keyword>
<keyword evidence="2" id="KW-0973">c-di-GMP</keyword>
<dbReference type="EMBL" id="VLKY01000011">
    <property type="protein sequence ID" value="TWI52485.1"/>
    <property type="molecule type" value="Genomic_DNA"/>
</dbReference>
<evidence type="ECO:0000256" key="3">
    <source>
        <dbReference type="SAM" id="Phobius"/>
    </source>
</evidence>
<keyword evidence="3" id="KW-0472">Membrane</keyword>
<reference evidence="7 8" key="1">
    <citation type="journal article" date="2015" name="Stand. Genomic Sci.">
        <title>Genomic Encyclopedia of Bacterial and Archaeal Type Strains, Phase III: the genomes of soil and plant-associated and newly described type strains.</title>
        <authorList>
            <person name="Whitman W.B."/>
            <person name="Woyke T."/>
            <person name="Klenk H.P."/>
            <person name="Zhou Y."/>
            <person name="Lilburn T.G."/>
            <person name="Beck B.J."/>
            <person name="De Vos P."/>
            <person name="Vandamme P."/>
            <person name="Eisen J.A."/>
            <person name="Garrity G."/>
            <person name="Hugenholtz P."/>
            <person name="Kyrpides N.C."/>
        </authorList>
    </citation>
    <scope>NUCLEOTIDE SEQUENCE [LARGE SCALE GENOMIC DNA]</scope>
    <source>
        <strain evidence="7 8">CGMCC 1.6858</strain>
    </source>
</reference>
<dbReference type="InterPro" id="IPR000014">
    <property type="entry name" value="PAS"/>
</dbReference>
<sequence length="872" mass="97952">MPIGHHSWLSAFRLRILHRVRRMSELQQHLRDVSTTPTGHTELARRSAGVIGLLVLCIFLGASLILARIAFTLNQDELNRSQTLVQKVFDARLETVSSTLLNFAYWDEAFEYTKDHIDLSWIARQESMGRTLLAQYALNGVLIIDPQDQTRFAYIKGQLTIDRPQTWLEGDLNGLIHKARAMSFEQQTAQAYFTVEGKPAIVWAAAIRPLSYPLDVPAERLSVIVFVDALGENSLSQMAKTFGLNNLRHDTSNTDVGLDLSTEPRIRLTWDVTRPGDALLMVMFPMLVLSIFIFSFITWHLLRRSIKAARQIDLSHEAMLKSEARFRDVAEASSDWIWETNAHLTVNYLSDRFGTTTGLNVNECLGKSLQELLLFDQNEFMALAHSSLRHNKPIPCRHTDVNGRERIGNLLVRRIDTQGVVSGYRGTVSDITDDIEAKAYILHLSQHDAVTGLPNRTHAYEILQEKLAHDLTEHTGFALLYVDISGFQQVNDALGHSAGDRILSKVGQRLRQIVGPDSFVARLGGDEFVILTAPLSSTALSTLCETLLDAFEQPITASEQELRLGLCIGVAQAPVDSNDSQELLRLADIALHEAKANGRRTWRLYNAEMKKRIQERRQLEQDLKQALRNDELRLVFQPRFDIASSQLIGAEALVRWEHPERGMLSPAVFIPMAEETGLIVELSDWVMHHACLEANRWDASVFVSVNLSCIEFKRSDLVDRIRQVLARTGLSPSRLELEITESVMIDNAEGAREFMIELKRLGVKLSMDDFGTGYSSLSYLSQYPFDGIKIDRSFVMNLADPTANNQAIVKAIVALGQSLSMRVTAEGVETQEQLDALATLDCDQAQGYFLGRPMPPEHLREQIAALSWPAAH</sequence>
<dbReference type="InterPro" id="IPR035919">
    <property type="entry name" value="EAL_sf"/>
</dbReference>
<gene>
    <name evidence="7" type="ORF">IQ22_03254</name>
</gene>
<dbReference type="PROSITE" id="PS50887">
    <property type="entry name" value="GGDEF"/>
    <property type="match status" value="1"/>
</dbReference>
<evidence type="ECO:0000313" key="7">
    <source>
        <dbReference type="EMBL" id="TWI52485.1"/>
    </source>
</evidence>
<dbReference type="PROSITE" id="PS50112">
    <property type="entry name" value="PAS"/>
    <property type="match status" value="1"/>
</dbReference>
<dbReference type="CDD" id="cd01949">
    <property type="entry name" value="GGDEF"/>
    <property type="match status" value="1"/>
</dbReference>
<proteinExistence type="predicted"/>
<dbReference type="SMART" id="SM00091">
    <property type="entry name" value="PAS"/>
    <property type="match status" value="1"/>
</dbReference>
<feature type="domain" description="PAS" evidence="4">
    <location>
        <begin position="322"/>
        <end position="373"/>
    </location>
</feature>
<dbReference type="EC" id="3.1.4.52" evidence="1"/>
<dbReference type="SMART" id="SM00052">
    <property type="entry name" value="EAL"/>
    <property type="match status" value="1"/>
</dbReference>
<dbReference type="SUPFAM" id="SSF55785">
    <property type="entry name" value="PYP-like sensor domain (PAS domain)"/>
    <property type="match status" value="1"/>
</dbReference>
<dbReference type="Pfam" id="PF00563">
    <property type="entry name" value="EAL"/>
    <property type="match status" value="1"/>
</dbReference>
<dbReference type="InterPro" id="IPR029787">
    <property type="entry name" value="Nucleotide_cyclase"/>
</dbReference>
<feature type="transmembrane region" description="Helical" evidence="3">
    <location>
        <begin position="278"/>
        <end position="302"/>
    </location>
</feature>
<keyword evidence="3" id="KW-0812">Transmembrane</keyword>
<dbReference type="Pfam" id="PF00990">
    <property type="entry name" value="GGDEF"/>
    <property type="match status" value="1"/>
</dbReference>
<dbReference type="InterPro" id="IPR001633">
    <property type="entry name" value="EAL_dom"/>
</dbReference>
<evidence type="ECO:0000256" key="2">
    <source>
        <dbReference type="ARBA" id="ARBA00022636"/>
    </source>
</evidence>
<dbReference type="NCBIfam" id="TIGR00229">
    <property type="entry name" value="sensory_box"/>
    <property type="match status" value="1"/>
</dbReference>
<dbReference type="Gene3D" id="3.30.70.270">
    <property type="match status" value="1"/>
</dbReference>
<evidence type="ECO:0000259" key="6">
    <source>
        <dbReference type="PROSITE" id="PS50887"/>
    </source>
</evidence>
<dbReference type="PANTHER" id="PTHR44757:SF10">
    <property type="entry name" value="MEMBRANE PROTEIN"/>
    <property type="match status" value="1"/>
</dbReference>
<comment type="caution">
    <text evidence="7">The sequence shown here is derived from an EMBL/GenBank/DDBJ whole genome shotgun (WGS) entry which is preliminary data.</text>
</comment>
<dbReference type="InterPro" id="IPR052155">
    <property type="entry name" value="Biofilm_reg_signaling"/>
</dbReference>
<dbReference type="SMART" id="SM00267">
    <property type="entry name" value="GGDEF"/>
    <property type="match status" value="1"/>
</dbReference>
<dbReference type="Pfam" id="PF05228">
    <property type="entry name" value="CHASE4"/>
    <property type="match status" value="1"/>
</dbReference>
<dbReference type="PANTHER" id="PTHR44757">
    <property type="entry name" value="DIGUANYLATE CYCLASE DGCP"/>
    <property type="match status" value="1"/>
</dbReference>
<dbReference type="Proteomes" id="UP000316905">
    <property type="component" value="Unassembled WGS sequence"/>
</dbReference>
<dbReference type="SUPFAM" id="SSF55073">
    <property type="entry name" value="Nucleotide cyclase"/>
    <property type="match status" value="1"/>
</dbReference>
<dbReference type="CDD" id="cd01948">
    <property type="entry name" value="EAL"/>
    <property type="match status" value="1"/>
</dbReference>
<protein>
    <recommendedName>
        <fullName evidence="1">cyclic-guanylate-specific phosphodiesterase</fullName>
        <ecNumber evidence="1">3.1.4.52</ecNumber>
    </recommendedName>
</protein>
<dbReference type="FunFam" id="3.20.20.450:FF:000001">
    <property type="entry name" value="Cyclic di-GMP phosphodiesterase yahA"/>
    <property type="match status" value="1"/>
</dbReference>
<keyword evidence="8" id="KW-1185">Reference proteome</keyword>
<feature type="domain" description="EAL" evidence="5">
    <location>
        <begin position="616"/>
        <end position="867"/>
    </location>
</feature>
<organism evidence="7 8">
    <name type="scientific">Pseudomonas duriflava</name>
    <dbReference type="NCBI Taxonomy" id="459528"/>
    <lineage>
        <taxon>Bacteria</taxon>
        <taxon>Pseudomonadati</taxon>
        <taxon>Pseudomonadota</taxon>
        <taxon>Gammaproteobacteria</taxon>
        <taxon>Pseudomonadales</taxon>
        <taxon>Pseudomonadaceae</taxon>
        <taxon>Pseudomonas</taxon>
    </lineage>
</organism>
<feature type="transmembrane region" description="Helical" evidence="3">
    <location>
        <begin position="50"/>
        <end position="71"/>
    </location>
</feature>
<feature type="domain" description="GGDEF" evidence="6">
    <location>
        <begin position="475"/>
        <end position="607"/>
    </location>
</feature>
<dbReference type="Gene3D" id="3.20.20.450">
    <property type="entry name" value="EAL domain"/>
    <property type="match status" value="1"/>
</dbReference>
<accession>A0A562Q6U1</accession>
<evidence type="ECO:0000256" key="1">
    <source>
        <dbReference type="ARBA" id="ARBA00012282"/>
    </source>
</evidence>